<comment type="caution">
    <text evidence="3">The sequence shown here is derived from an EMBL/GenBank/DDBJ whole genome shotgun (WGS) entry which is preliminary data.</text>
</comment>
<organism evidence="3 4">
    <name type="scientific">Intoshia linei</name>
    <dbReference type="NCBI Taxonomy" id="1819745"/>
    <lineage>
        <taxon>Eukaryota</taxon>
        <taxon>Metazoa</taxon>
        <taxon>Spiralia</taxon>
        <taxon>Lophotrochozoa</taxon>
        <taxon>Mesozoa</taxon>
        <taxon>Orthonectida</taxon>
        <taxon>Rhopaluridae</taxon>
        <taxon>Intoshia</taxon>
    </lineage>
</organism>
<protein>
    <submittedName>
        <fullName evidence="3">Uncharacterized protein</fullName>
    </submittedName>
</protein>
<keyword evidence="4" id="KW-1185">Reference proteome</keyword>
<name>A0A177AQ17_9BILA</name>
<feature type="transmembrane region" description="Helical" evidence="1">
    <location>
        <begin position="153"/>
        <end position="173"/>
    </location>
</feature>
<keyword evidence="1" id="KW-1133">Transmembrane helix</keyword>
<keyword evidence="1" id="KW-0472">Membrane</keyword>
<sequence length="307" mass="35587">MKFLYFFVLLLVFCCYVKAEPFYAFQTLDKKPCVLSNKDVEEPLIDQQCHTTLACFAKSGFQNDHVLKKANNMKLKNLPIWARQVIVIIYLYLYKPNSKLIENKSNPILVLQKNILIGMDNNVCMWTTYGSNIALVIYETIVFILKSNGKEKIVITLIVVLLKSASLAAEHVVYGDVKVNYIVMFLNDVSKIVIISYFVLSRFELFKTVGFIMLIRFYNIVNFIGLLFYHVGNNIVDKKLVFEHIYDDNDMSILSRINAQLYFDAVLVSVLHIFMKTNVYNIYQVGEYFFRSNDSNDQIEDEGIDKV</sequence>
<keyword evidence="1" id="KW-0812">Transmembrane</keyword>
<gene>
    <name evidence="3" type="ORF">A3Q56_08218</name>
</gene>
<evidence type="ECO:0000313" key="4">
    <source>
        <dbReference type="Proteomes" id="UP000078046"/>
    </source>
</evidence>
<feature type="transmembrane region" description="Helical" evidence="1">
    <location>
        <begin position="251"/>
        <end position="274"/>
    </location>
</feature>
<dbReference type="Proteomes" id="UP000078046">
    <property type="component" value="Unassembled WGS sequence"/>
</dbReference>
<feature type="chain" id="PRO_5008056644" evidence="2">
    <location>
        <begin position="20"/>
        <end position="307"/>
    </location>
</feature>
<keyword evidence="2" id="KW-0732">Signal</keyword>
<feature type="transmembrane region" description="Helical" evidence="1">
    <location>
        <begin position="179"/>
        <end position="199"/>
    </location>
</feature>
<reference evidence="3 4" key="1">
    <citation type="submission" date="2016-04" db="EMBL/GenBank/DDBJ databases">
        <title>The genome of Intoshia linei affirms orthonectids as highly simplified spiralians.</title>
        <authorList>
            <person name="Mikhailov K.V."/>
            <person name="Slusarev G.S."/>
            <person name="Nikitin M.A."/>
            <person name="Logacheva M.D."/>
            <person name="Penin A."/>
            <person name="Aleoshin V."/>
            <person name="Panchin Y.V."/>
        </authorList>
    </citation>
    <scope>NUCLEOTIDE SEQUENCE [LARGE SCALE GENOMIC DNA]</scope>
    <source>
        <strain evidence="3">Intl2013</strain>
        <tissue evidence="3">Whole animal</tissue>
    </source>
</reference>
<accession>A0A177AQ17</accession>
<feature type="signal peptide" evidence="2">
    <location>
        <begin position="1"/>
        <end position="19"/>
    </location>
</feature>
<evidence type="ECO:0000256" key="1">
    <source>
        <dbReference type="SAM" id="Phobius"/>
    </source>
</evidence>
<evidence type="ECO:0000256" key="2">
    <source>
        <dbReference type="SAM" id="SignalP"/>
    </source>
</evidence>
<proteinExistence type="predicted"/>
<feature type="transmembrane region" description="Helical" evidence="1">
    <location>
        <begin position="211"/>
        <end position="231"/>
    </location>
</feature>
<evidence type="ECO:0000313" key="3">
    <source>
        <dbReference type="EMBL" id="OAF64078.1"/>
    </source>
</evidence>
<dbReference type="AlphaFoldDB" id="A0A177AQ17"/>
<dbReference type="EMBL" id="LWCA01002153">
    <property type="protein sequence ID" value="OAF64078.1"/>
    <property type="molecule type" value="Genomic_DNA"/>
</dbReference>